<evidence type="ECO:0000256" key="2">
    <source>
        <dbReference type="SAM" id="Phobius"/>
    </source>
</evidence>
<keyword evidence="4" id="KW-1185">Reference proteome</keyword>
<dbReference type="Gene3D" id="1.25.40.10">
    <property type="entry name" value="Tetratricopeptide repeat domain"/>
    <property type="match status" value="3"/>
</dbReference>
<feature type="compositionally biased region" description="Acidic residues" evidence="1">
    <location>
        <begin position="74"/>
        <end position="94"/>
    </location>
</feature>
<dbReference type="InterPro" id="IPR019734">
    <property type="entry name" value="TPR_rpt"/>
</dbReference>
<dbReference type="Pfam" id="PF14559">
    <property type="entry name" value="TPR_19"/>
    <property type="match status" value="1"/>
</dbReference>
<dbReference type="EMBL" id="PKFO01000011">
    <property type="protein sequence ID" value="PVH23571.1"/>
    <property type="molecule type" value="Genomic_DNA"/>
</dbReference>
<feature type="region of interest" description="Disordered" evidence="1">
    <location>
        <begin position="1"/>
        <end position="94"/>
    </location>
</feature>
<dbReference type="RefSeq" id="XP_025344511.1">
    <property type="nucleotide sequence ID" value="XM_025487495.1"/>
</dbReference>
<protein>
    <recommendedName>
        <fullName evidence="5">Transcription factor tau subunit sfc4</fullName>
    </recommendedName>
</protein>
<accession>A0A2V1B2D1</accession>
<feature type="transmembrane region" description="Helical" evidence="2">
    <location>
        <begin position="777"/>
        <end position="798"/>
    </location>
</feature>
<feature type="compositionally biased region" description="Basic and acidic residues" evidence="1">
    <location>
        <begin position="1"/>
        <end position="17"/>
    </location>
</feature>
<keyword evidence="2" id="KW-1133">Transmembrane helix</keyword>
<dbReference type="GeneID" id="37009191"/>
<dbReference type="PANTHER" id="PTHR23082">
    <property type="entry name" value="TRANSCRIPTION INITIATION FACTOR IIIC TFIIIC , POLYPEPTIDE 3-RELATED"/>
    <property type="match status" value="1"/>
</dbReference>
<dbReference type="GO" id="GO:0000127">
    <property type="term" value="C:transcription factor TFIIIC complex"/>
    <property type="evidence" value="ECO:0007669"/>
    <property type="project" value="TreeGrafter"/>
</dbReference>
<evidence type="ECO:0000313" key="4">
    <source>
        <dbReference type="Proteomes" id="UP000244309"/>
    </source>
</evidence>
<dbReference type="GO" id="GO:0006383">
    <property type="term" value="P:transcription by RNA polymerase III"/>
    <property type="evidence" value="ECO:0007669"/>
    <property type="project" value="InterPro"/>
</dbReference>
<feature type="compositionally biased region" description="Polar residues" evidence="1">
    <location>
        <begin position="45"/>
        <end position="70"/>
    </location>
</feature>
<dbReference type="VEuPathDB" id="FungiDB:CXQ85_003861"/>
<gene>
    <name evidence="3" type="ORF">CXQ85_003861</name>
</gene>
<dbReference type="OrthoDB" id="9991317at2759"/>
<dbReference type="PANTHER" id="PTHR23082:SF0">
    <property type="entry name" value="GENERAL TRANSCRIPTION FACTOR 3C POLYPEPTIDE 3"/>
    <property type="match status" value="1"/>
</dbReference>
<dbReference type="STRING" id="45357.A0A2V1B2D1"/>
<reference evidence="3 4" key="1">
    <citation type="submission" date="2017-12" db="EMBL/GenBank/DDBJ databases">
        <title>Genome Sequence of a Multidrug-Resistant Candida haemulonii Isolate from a Patient with Chronic Leg Ulcers in Israel.</title>
        <authorList>
            <person name="Chow N.A."/>
            <person name="Gade L."/>
            <person name="Batra D."/>
            <person name="Rowe L.A."/>
            <person name="Ben-Ami R."/>
            <person name="Loparev V.N."/>
            <person name="Litvintseva A.P."/>
        </authorList>
    </citation>
    <scope>NUCLEOTIDE SEQUENCE [LARGE SCALE GENOMIC DNA]</scope>
    <source>
        <strain evidence="3 4">B11899</strain>
    </source>
</reference>
<evidence type="ECO:0008006" key="5">
    <source>
        <dbReference type="Google" id="ProtNLM"/>
    </source>
</evidence>
<evidence type="ECO:0000256" key="1">
    <source>
        <dbReference type="SAM" id="MobiDB-lite"/>
    </source>
</evidence>
<name>A0A2V1B2D1_9ASCO</name>
<keyword evidence="2" id="KW-0472">Membrane</keyword>
<sequence length="996" mass="115589">MPRRNSEEASESDHDMDVSSDDNYQSGSEFEGGVISEDEEEIDPSLQSGRPRSKKTAGQNEKISELTRTIINDFEADDDEAPASIDFSDDDDDYVPLPENMDIDVDDDDDLLNNLRNAAHMKRKRPKSASNFKRQVVNNKDLDPEKRTYMSRGNEAFARGDLETAWKNYAEVIKIDNKSYNAYKTLAEICQMQKKYNKCCNYMLMGALSNPSDTALWGQAAELSAELGHVDQAIYCYTRAIATKNTEHDYEFIIKRSILYKQKGQYGRALEGLQRLNLQYPEDSAITKFLADVYVHQKRLNDAIALYNRILEKNMNPTETKVPRFSWSELNILTELYISKRSWVAAINTIKLVARWIQKRSDETWWDEQQDCDAEFDDRRGEIIMKKRPKYYNECAHRPHNIPIDIRFKLGYLRLELDQKDEALRHYDFLQLEEDKSEVSDLFLDAGKHLESKGYFEDAITYLREVTDEDHENEVEYLLGKCYAEIKEYSIAKIHLLEAMKHDRDNNYLKAILTEVLYYTLDPEDTHLAAQLMEEIDQQRTKGDEEEVGNEFIPQEDDDNIALIKNAREYKATKKETMTEEEREEIEQRATRMVLDKFNRMKRLQEAIDQGHKAAATAWMNIASQLIDMFTSTKAFFPKNRKSTFRGIVMYLRRKQDMDINNRLARINNLYGGITDTSNSRVTLTAQTEFRGLTYDQWLYIFIQNALLVRQFDGKLDEAISILEVAFDVNVFIQDKARVMILRLVRLSLAINQQDFLPTVCNNIRYVLSLTQFSPTIYGIFMCCFGSGIAAWAAFSNYNHQKYFLRQLKAYDSLLTSSSVSGAAHVTVDVKGLTFNKELPSLLYIYACLLGSNRAYSSPIVYLTRAYKKCYNDPTICLMLGLAHVHRSMQRNSSNRHMQLLQGISFLLEYRENRNKNSTVYEKQEIEYNFGRLFHMLGLPALAIDHYNKVLDFHETLQDDPDYDLSVDAAYNLTLIYNINGNSKMTRELTDKYLTI</sequence>
<comment type="caution">
    <text evidence="3">The sequence shown here is derived from an EMBL/GenBank/DDBJ whole genome shotgun (WGS) entry which is preliminary data.</text>
</comment>
<dbReference type="SMART" id="SM00028">
    <property type="entry name" value="TPR"/>
    <property type="match status" value="7"/>
</dbReference>
<proteinExistence type="predicted"/>
<evidence type="ECO:0000313" key="3">
    <source>
        <dbReference type="EMBL" id="PVH23571.1"/>
    </source>
</evidence>
<organism evidence="3 4">
    <name type="scientific">Candidozyma haemuli</name>
    <dbReference type="NCBI Taxonomy" id="45357"/>
    <lineage>
        <taxon>Eukaryota</taxon>
        <taxon>Fungi</taxon>
        <taxon>Dikarya</taxon>
        <taxon>Ascomycota</taxon>
        <taxon>Saccharomycotina</taxon>
        <taxon>Pichiomycetes</taxon>
        <taxon>Metschnikowiaceae</taxon>
        <taxon>Candidozyma</taxon>
    </lineage>
</organism>
<dbReference type="Proteomes" id="UP000244309">
    <property type="component" value="Unassembled WGS sequence"/>
</dbReference>
<dbReference type="AlphaFoldDB" id="A0A2V1B2D1"/>
<keyword evidence="2" id="KW-0812">Transmembrane</keyword>
<dbReference type="InterPro" id="IPR039340">
    <property type="entry name" value="Tfc4/TFIIIC-102/Sfc4"/>
</dbReference>
<dbReference type="InterPro" id="IPR011990">
    <property type="entry name" value="TPR-like_helical_dom_sf"/>
</dbReference>
<dbReference type="SUPFAM" id="SSF48452">
    <property type="entry name" value="TPR-like"/>
    <property type="match status" value="3"/>
</dbReference>